<name>A0A1D8N3T0_YARLL</name>
<evidence type="ECO:0000313" key="1">
    <source>
        <dbReference type="EMBL" id="AOW00288.1"/>
    </source>
</evidence>
<organism evidence="1 2">
    <name type="scientific">Yarrowia lipolytica</name>
    <name type="common">Candida lipolytica</name>
    <dbReference type="NCBI Taxonomy" id="4952"/>
    <lineage>
        <taxon>Eukaryota</taxon>
        <taxon>Fungi</taxon>
        <taxon>Dikarya</taxon>
        <taxon>Ascomycota</taxon>
        <taxon>Saccharomycotina</taxon>
        <taxon>Dipodascomycetes</taxon>
        <taxon>Dipodascales</taxon>
        <taxon>Dipodascales incertae sedis</taxon>
        <taxon>Yarrowia</taxon>
    </lineage>
</organism>
<dbReference type="GeneID" id="94582301"/>
<dbReference type="EMBL" id="CP017553">
    <property type="protein sequence ID" value="AOW00288.1"/>
    <property type="molecule type" value="Genomic_DNA"/>
</dbReference>
<reference evidence="1 2" key="1">
    <citation type="journal article" date="2016" name="PLoS ONE">
        <title>Sequence Assembly of Yarrowia lipolytica Strain W29/CLIB89 Shows Transposable Element Diversity.</title>
        <authorList>
            <person name="Magnan C."/>
            <person name="Yu J."/>
            <person name="Chang I."/>
            <person name="Jahn E."/>
            <person name="Kanomata Y."/>
            <person name="Wu J."/>
            <person name="Zeller M."/>
            <person name="Oakes M."/>
            <person name="Baldi P."/>
            <person name="Sandmeyer S."/>
        </authorList>
    </citation>
    <scope>NUCLEOTIDE SEQUENCE [LARGE SCALE GENOMIC DNA]</scope>
    <source>
        <strain evidence="2">CLIB89(W29)</strain>
    </source>
</reference>
<dbReference type="VEuPathDB" id="FungiDB:YALI1_A05583g"/>
<gene>
    <name evidence="1" type="ORF">YALI1_A05583g</name>
</gene>
<dbReference type="AlphaFoldDB" id="A0A1D8N3T0"/>
<accession>A0A1D8N3T0</accession>
<protein>
    <submittedName>
        <fullName evidence="1">Uncharacterized protein</fullName>
    </submittedName>
</protein>
<evidence type="ECO:0000313" key="2">
    <source>
        <dbReference type="Proteomes" id="UP000182444"/>
    </source>
</evidence>
<proteinExistence type="predicted"/>
<dbReference type="RefSeq" id="XP_068137742.1">
    <property type="nucleotide sequence ID" value="XM_068281641.1"/>
</dbReference>
<sequence length="119" mass="13490">MDCGVLITVSKQLWCNTVPLQVARSHRLQVHIGLGYNCSIWYRKVHPYKKNKDGYETFVFAAVLSSRDICCRSSRDISEHFGRCAQQSVFGCRCRRECITGCGHNFSRIGGIARQCDAL</sequence>
<dbReference type="Proteomes" id="UP000182444">
    <property type="component" value="Chromosome 1A"/>
</dbReference>